<evidence type="ECO:0000313" key="8">
    <source>
        <dbReference type="Proteomes" id="UP001172457"/>
    </source>
</evidence>
<evidence type="ECO:0000256" key="4">
    <source>
        <dbReference type="ARBA" id="ARBA00023242"/>
    </source>
</evidence>
<dbReference type="PANTHER" id="PTHR31314">
    <property type="entry name" value="MYB FAMILY TRANSCRIPTION FACTOR PHL7-LIKE"/>
    <property type="match status" value="1"/>
</dbReference>
<keyword evidence="2" id="KW-0805">Transcription regulation</keyword>
<dbReference type="GO" id="GO:0003677">
    <property type="term" value="F:DNA binding"/>
    <property type="evidence" value="ECO:0007669"/>
    <property type="project" value="InterPro"/>
</dbReference>
<feature type="compositionally biased region" description="Basic and acidic residues" evidence="5">
    <location>
        <begin position="324"/>
        <end position="335"/>
    </location>
</feature>
<evidence type="ECO:0000259" key="6">
    <source>
        <dbReference type="PROSITE" id="PS51294"/>
    </source>
</evidence>
<dbReference type="NCBIfam" id="TIGR01557">
    <property type="entry name" value="myb_SHAQKYF"/>
    <property type="match status" value="1"/>
</dbReference>
<protein>
    <recommendedName>
        <fullName evidence="6">HTH myb-type domain-containing protein</fullName>
    </recommendedName>
</protein>
<dbReference type="Proteomes" id="UP001172457">
    <property type="component" value="Chromosome 6"/>
</dbReference>
<dbReference type="EMBL" id="JARYMX010000006">
    <property type="protein sequence ID" value="KAJ9543491.1"/>
    <property type="molecule type" value="Genomic_DNA"/>
</dbReference>
<dbReference type="GO" id="GO:0003700">
    <property type="term" value="F:DNA-binding transcription factor activity"/>
    <property type="evidence" value="ECO:0007669"/>
    <property type="project" value="InterPro"/>
</dbReference>
<gene>
    <name evidence="7" type="ORF">OSB04_023198</name>
</gene>
<keyword evidence="3" id="KW-0804">Transcription</keyword>
<dbReference type="PROSITE" id="PS51294">
    <property type="entry name" value="HTH_MYB"/>
    <property type="match status" value="1"/>
</dbReference>
<evidence type="ECO:0000256" key="1">
    <source>
        <dbReference type="ARBA" id="ARBA00004123"/>
    </source>
</evidence>
<dbReference type="PANTHER" id="PTHR31314:SF175">
    <property type="entry name" value="HTH MYB-TYPE DOMAIN-CONTAINING PROTEIN"/>
    <property type="match status" value="1"/>
</dbReference>
<accession>A0AA38SVI2</accession>
<comment type="caution">
    <text evidence="7">The sequence shown here is derived from an EMBL/GenBank/DDBJ whole genome shotgun (WGS) entry which is preliminary data.</text>
</comment>
<dbReference type="InterPro" id="IPR017930">
    <property type="entry name" value="Myb_dom"/>
</dbReference>
<feature type="region of interest" description="Disordered" evidence="5">
    <location>
        <begin position="302"/>
        <end position="335"/>
    </location>
</feature>
<evidence type="ECO:0000256" key="3">
    <source>
        <dbReference type="ARBA" id="ARBA00023163"/>
    </source>
</evidence>
<evidence type="ECO:0000313" key="7">
    <source>
        <dbReference type="EMBL" id="KAJ9543491.1"/>
    </source>
</evidence>
<name>A0AA38SVI2_9ASTR</name>
<feature type="domain" description="HTH myb-type" evidence="6">
    <location>
        <begin position="78"/>
        <end position="138"/>
    </location>
</feature>
<dbReference type="Gene3D" id="1.10.10.60">
    <property type="entry name" value="Homeodomain-like"/>
    <property type="match status" value="1"/>
</dbReference>
<feature type="compositionally biased region" description="Polar residues" evidence="5">
    <location>
        <begin position="41"/>
        <end position="54"/>
    </location>
</feature>
<dbReference type="InterPro" id="IPR046955">
    <property type="entry name" value="PHR1-like"/>
</dbReference>
<dbReference type="InterPro" id="IPR001005">
    <property type="entry name" value="SANT/Myb"/>
</dbReference>
<sequence>MILEDGDCDGDGLDMIHDHHHLNLCCKKVDQDDDDDDGNKITKSNESSGNNSMVDQVEGDHQKMDQQANGGRVRQYVRSKMPRLRWTPELHLMFVRAVERLGGQERATPKLVLQLMNMKGLSIAHVKSHLQMYRSKKIDDQGQVINEGDYCAGRNNHHLNSFWQLPMFNPRLFNPDPSISRPWRNTMSGRMADHHHGLINGNGVYYTTKSLKNSSMEEQNYKIAHHELEDDNDQARLMQEWVIKQALITNTRSTLVGHQPINSQRFDNNPIETTKKRKTREDINGDLDLNLSLSTKVIRQQEAKEEEKEEVDSSLSLSLFPTSPKKEKTFRDPHGQSRFNWFLEDNKGEKNPRMASTLDLTI</sequence>
<dbReference type="AlphaFoldDB" id="A0AA38SVI2"/>
<evidence type="ECO:0000256" key="2">
    <source>
        <dbReference type="ARBA" id="ARBA00023015"/>
    </source>
</evidence>
<reference evidence="7" key="1">
    <citation type="submission" date="2023-03" db="EMBL/GenBank/DDBJ databases">
        <title>Chromosome-scale reference genome and RAD-based genetic map of yellow starthistle (Centaurea solstitialis) reveal putative structural variation and QTLs associated with invader traits.</title>
        <authorList>
            <person name="Reatini B."/>
            <person name="Cang F.A."/>
            <person name="Jiang Q."/>
            <person name="Mckibben M.T.W."/>
            <person name="Barker M.S."/>
            <person name="Rieseberg L.H."/>
            <person name="Dlugosch K.M."/>
        </authorList>
    </citation>
    <scope>NUCLEOTIDE SEQUENCE</scope>
    <source>
        <strain evidence="7">CAN-66</strain>
        <tissue evidence="7">Leaf</tissue>
    </source>
</reference>
<dbReference type="FunFam" id="1.10.10.60:FF:000002">
    <property type="entry name" value="Myb family transcription factor"/>
    <property type="match status" value="1"/>
</dbReference>
<feature type="region of interest" description="Disordered" evidence="5">
    <location>
        <begin position="31"/>
        <end position="55"/>
    </location>
</feature>
<organism evidence="7 8">
    <name type="scientific">Centaurea solstitialis</name>
    <name type="common">yellow star-thistle</name>
    <dbReference type="NCBI Taxonomy" id="347529"/>
    <lineage>
        <taxon>Eukaryota</taxon>
        <taxon>Viridiplantae</taxon>
        <taxon>Streptophyta</taxon>
        <taxon>Embryophyta</taxon>
        <taxon>Tracheophyta</taxon>
        <taxon>Spermatophyta</taxon>
        <taxon>Magnoliopsida</taxon>
        <taxon>eudicotyledons</taxon>
        <taxon>Gunneridae</taxon>
        <taxon>Pentapetalae</taxon>
        <taxon>asterids</taxon>
        <taxon>campanulids</taxon>
        <taxon>Asterales</taxon>
        <taxon>Asteraceae</taxon>
        <taxon>Carduoideae</taxon>
        <taxon>Cardueae</taxon>
        <taxon>Centaureinae</taxon>
        <taxon>Centaurea</taxon>
    </lineage>
</organism>
<proteinExistence type="predicted"/>
<keyword evidence="4" id="KW-0539">Nucleus</keyword>
<dbReference type="InterPro" id="IPR009057">
    <property type="entry name" value="Homeodomain-like_sf"/>
</dbReference>
<evidence type="ECO:0000256" key="5">
    <source>
        <dbReference type="SAM" id="MobiDB-lite"/>
    </source>
</evidence>
<dbReference type="GO" id="GO:0005634">
    <property type="term" value="C:nucleus"/>
    <property type="evidence" value="ECO:0007669"/>
    <property type="project" value="UniProtKB-SubCell"/>
</dbReference>
<comment type="subcellular location">
    <subcellularLocation>
        <location evidence="1">Nucleus</location>
    </subcellularLocation>
</comment>
<dbReference type="InterPro" id="IPR006447">
    <property type="entry name" value="Myb_dom_plants"/>
</dbReference>
<keyword evidence="8" id="KW-1185">Reference proteome</keyword>
<dbReference type="Pfam" id="PF00249">
    <property type="entry name" value="Myb_DNA-binding"/>
    <property type="match status" value="1"/>
</dbReference>
<dbReference type="SUPFAM" id="SSF46689">
    <property type="entry name" value="Homeodomain-like"/>
    <property type="match status" value="1"/>
</dbReference>